<protein>
    <submittedName>
        <fullName evidence="1">Uncharacterized protein</fullName>
    </submittedName>
</protein>
<reference evidence="1" key="1">
    <citation type="submission" date="2021-01" db="EMBL/GenBank/DDBJ databases">
        <title>Ramlibacter sp. strain AW1 16S ribosomal RNA gene Genome sequencing and assembly.</title>
        <authorList>
            <person name="Kang M."/>
        </authorList>
    </citation>
    <scope>NUCLEOTIDE SEQUENCE</scope>
    <source>
        <strain evidence="1">AW1</strain>
    </source>
</reference>
<comment type="caution">
    <text evidence="1">The sequence shown here is derived from an EMBL/GenBank/DDBJ whole genome shotgun (WGS) entry which is preliminary data.</text>
</comment>
<evidence type="ECO:0000313" key="1">
    <source>
        <dbReference type="EMBL" id="MBL0423439.1"/>
    </source>
</evidence>
<dbReference type="EMBL" id="JAEQNA010000018">
    <property type="protein sequence ID" value="MBL0423439.1"/>
    <property type="molecule type" value="Genomic_DNA"/>
</dbReference>
<dbReference type="AlphaFoldDB" id="A0A937D464"/>
<sequence>MRLSKVALALQKEPSLAEYIGKLKVWHGFMVLAGSDGWDEDLTRDIRPLPEETEDEWLERCWDDLQPLEEHPIVVLKSREEMWNDWDGGFPELHLRIDFTHYSDREILDAMKEILKIRPKKESRGRSTRIRQRAGFQLNGDMDLKLMQDTLAIMRNEGKPLRVIASMVYPGLDGANQRVWDRQQAGRKMLEGIKKGRFPYPDRRHNGQI</sequence>
<dbReference type="RefSeq" id="WP_201686576.1">
    <property type="nucleotide sequence ID" value="NZ_JAEQNA010000018.1"/>
</dbReference>
<name>A0A937D464_9BURK</name>
<gene>
    <name evidence="1" type="ORF">JI739_24110</name>
</gene>
<dbReference type="Proteomes" id="UP000613011">
    <property type="component" value="Unassembled WGS sequence"/>
</dbReference>
<proteinExistence type="predicted"/>
<accession>A0A937D464</accession>
<keyword evidence="2" id="KW-1185">Reference proteome</keyword>
<organism evidence="1 2">
    <name type="scientific">Ramlibacter aurantiacus</name>
    <dbReference type="NCBI Taxonomy" id="2801330"/>
    <lineage>
        <taxon>Bacteria</taxon>
        <taxon>Pseudomonadati</taxon>
        <taxon>Pseudomonadota</taxon>
        <taxon>Betaproteobacteria</taxon>
        <taxon>Burkholderiales</taxon>
        <taxon>Comamonadaceae</taxon>
        <taxon>Ramlibacter</taxon>
    </lineage>
</organism>
<evidence type="ECO:0000313" key="2">
    <source>
        <dbReference type="Proteomes" id="UP000613011"/>
    </source>
</evidence>